<dbReference type="EMBL" id="AZAC01000011">
    <property type="protein sequence ID" value="KIX14400.1"/>
    <property type="molecule type" value="Genomic_DNA"/>
</dbReference>
<evidence type="ECO:0000313" key="1">
    <source>
        <dbReference type="EMBL" id="KIX14400.1"/>
    </source>
</evidence>
<dbReference type="AlphaFoldDB" id="A0A0D2JXV8"/>
<evidence type="ECO:0000313" key="2">
    <source>
        <dbReference type="Proteomes" id="UP000032233"/>
    </source>
</evidence>
<gene>
    <name evidence="1" type="ORF">X474_09525</name>
</gene>
<sequence length="42" mass="4823">MDNEKRWNGDYYPTQACGWLRRRHTGAGCAQGPGRKPAEKIF</sequence>
<dbReference type="InParanoid" id="A0A0D2JXV8"/>
<keyword evidence="2" id="KW-1185">Reference proteome</keyword>
<organism evidence="1 2">
    <name type="scientific">Dethiosulfatarculus sandiegensis</name>
    <dbReference type="NCBI Taxonomy" id="1429043"/>
    <lineage>
        <taxon>Bacteria</taxon>
        <taxon>Pseudomonadati</taxon>
        <taxon>Thermodesulfobacteriota</taxon>
        <taxon>Desulfarculia</taxon>
        <taxon>Desulfarculales</taxon>
        <taxon>Desulfarculaceae</taxon>
        <taxon>Dethiosulfatarculus</taxon>
    </lineage>
</organism>
<dbReference type="Proteomes" id="UP000032233">
    <property type="component" value="Unassembled WGS sequence"/>
</dbReference>
<name>A0A0D2JXV8_9BACT</name>
<comment type="caution">
    <text evidence="1">The sequence shown here is derived from an EMBL/GenBank/DDBJ whole genome shotgun (WGS) entry which is preliminary data.</text>
</comment>
<proteinExistence type="predicted"/>
<protein>
    <submittedName>
        <fullName evidence="1">Uncharacterized protein</fullName>
    </submittedName>
</protein>
<accession>A0A0D2JXV8</accession>
<reference evidence="1 2" key="1">
    <citation type="submission" date="2013-11" db="EMBL/GenBank/DDBJ databases">
        <title>Metagenomic analysis of a methanogenic consortium involved in long chain n-alkane degradation.</title>
        <authorList>
            <person name="Davidova I.A."/>
            <person name="Callaghan A.V."/>
            <person name="Wawrik B."/>
            <person name="Pruitt S."/>
            <person name="Marks C."/>
            <person name="Duncan K.E."/>
            <person name="Suflita J.M."/>
        </authorList>
    </citation>
    <scope>NUCLEOTIDE SEQUENCE [LARGE SCALE GENOMIC DNA]</scope>
    <source>
        <strain evidence="1 2">SPR</strain>
    </source>
</reference>